<protein>
    <submittedName>
        <fullName evidence="2">Uncharacterized protein</fullName>
    </submittedName>
</protein>
<gene>
    <name evidence="2" type="ORF">LCGC14_2639580</name>
</gene>
<proteinExistence type="predicted"/>
<accession>A0A0F8ZXV5</accession>
<name>A0A0F8ZXV5_9ZZZZ</name>
<dbReference type="AlphaFoldDB" id="A0A0F8ZXV5"/>
<evidence type="ECO:0000256" key="1">
    <source>
        <dbReference type="SAM" id="Phobius"/>
    </source>
</evidence>
<keyword evidence="1" id="KW-1133">Transmembrane helix</keyword>
<feature type="transmembrane region" description="Helical" evidence="1">
    <location>
        <begin position="37"/>
        <end position="59"/>
    </location>
</feature>
<reference evidence="2" key="1">
    <citation type="journal article" date="2015" name="Nature">
        <title>Complex archaea that bridge the gap between prokaryotes and eukaryotes.</title>
        <authorList>
            <person name="Spang A."/>
            <person name="Saw J.H."/>
            <person name="Jorgensen S.L."/>
            <person name="Zaremba-Niedzwiedzka K."/>
            <person name="Martijn J."/>
            <person name="Lind A.E."/>
            <person name="van Eijk R."/>
            <person name="Schleper C."/>
            <person name="Guy L."/>
            <person name="Ettema T.J."/>
        </authorList>
    </citation>
    <scope>NUCLEOTIDE SEQUENCE</scope>
</reference>
<evidence type="ECO:0000313" key="2">
    <source>
        <dbReference type="EMBL" id="KKK98757.1"/>
    </source>
</evidence>
<organism evidence="2">
    <name type="scientific">marine sediment metagenome</name>
    <dbReference type="NCBI Taxonomy" id="412755"/>
    <lineage>
        <taxon>unclassified sequences</taxon>
        <taxon>metagenomes</taxon>
        <taxon>ecological metagenomes</taxon>
    </lineage>
</organism>
<comment type="caution">
    <text evidence="2">The sequence shown here is derived from an EMBL/GenBank/DDBJ whole genome shotgun (WGS) entry which is preliminary data.</text>
</comment>
<keyword evidence="1" id="KW-0812">Transmembrane</keyword>
<keyword evidence="1" id="KW-0472">Membrane</keyword>
<dbReference type="EMBL" id="LAZR01045487">
    <property type="protein sequence ID" value="KKK98757.1"/>
    <property type="molecule type" value="Genomic_DNA"/>
</dbReference>
<sequence length="81" mass="8897">MKNYEGGCLVCGVSRFQHASDCPNLSKLRLVGKSRDFWRGGFEIGIVLGLIAVGVWAILTLLQVLEPVLQLLQLVGSKLRD</sequence>